<evidence type="ECO:0000313" key="2">
    <source>
        <dbReference type="Proteomes" id="UP001056120"/>
    </source>
</evidence>
<proteinExistence type="predicted"/>
<protein>
    <submittedName>
        <fullName evidence="1">Uncharacterized protein</fullName>
    </submittedName>
</protein>
<dbReference type="EMBL" id="CM042018">
    <property type="protein sequence ID" value="KAI3827913.1"/>
    <property type="molecule type" value="Genomic_DNA"/>
</dbReference>
<gene>
    <name evidence="1" type="ORF">L1987_02002</name>
</gene>
<evidence type="ECO:0000313" key="1">
    <source>
        <dbReference type="EMBL" id="KAI3827913.1"/>
    </source>
</evidence>
<reference evidence="1 2" key="2">
    <citation type="journal article" date="2022" name="Mol. Ecol. Resour.">
        <title>The genomes of chicory, endive, great burdock and yacon provide insights into Asteraceae paleo-polyploidization history and plant inulin production.</title>
        <authorList>
            <person name="Fan W."/>
            <person name="Wang S."/>
            <person name="Wang H."/>
            <person name="Wang A."/>
            <person name="Jiang F."/>
            <person name="Liu H."/>
            <person name="Zhao H."/>
            <person name="Xu D."/>
            <person name="Zhang Y."/>
        </authorList>
    </citation>
    <scope>NUCLEOTIDE SEQUENCE [LARGE SCALE GENOMIC DNA]</scope>
    <source>
        <strain evidence="2">cv. Yunnan</strain>
        <tissue evidence="1">Leaves</tissue>
    </source>
</reference>
<accession>A0ACB9K6M1</accession>
<reference evidence="2" key="1">
    <citation type="journal article" date="2022" name="Mol. Ecol. Resour.">
        <title>The genomes of chicory, endive, great burdock and yacon provide insights into Asteraceae palaeo-polyploidization history and plant inulin production.</title>
        <authorList>
            <person name="Fan W."/>
            <person name="Wang S."/>
            <person name="Wang H."/>
            <person name="Wang A."/>
            <person name="Jiang F."/>
            <person name="Liu H."/>
            <person name="Zhao H."/>
            <person name="Xu D."/>
            <person name="Zhang Y."/>
        </authorList>
    </citation>
    <scope>NUCLEOTIDE SEQUENCE [LARGE SCALE GENOMIC DNA]</scope>
    <source>
        <strain evidence="2">cv. Yunnan</strain>
    </source>
</reference>
<comment type="caution">
    <text evidence="1">The sequence shown here is derived from an EMBL/GenBank/DDBJ whole genome shotgun (WGS) entry which is preliminary data.</text>
</comment>
<keyword evidence="2" id="KW-1185">Reference proteome</keyword>
<organism evidence="1 2">
    <name type="scientific">Smallanthus sonchifolius</name>
    <dbReference type="NCBI Taxonomy" id="185202"/>
    <lineage>
        <taxon>Eukaryota</taxon>
        <taxon>Viridiplantae</taxon>
        <taxon>Streptophyta</taxon>
        <taxon>Embryophyta</taxon>
        <taxon>Tracheophyta</taxon>
        <taxon>Spermatophyta</taxon>
        <taxon>Magnoliopsida</taxon>
        <taxon>eudicotyledons</taxon>
        <taxon>Gunneridae</taxon>
        <taxon>Pentapetalae</taxon>
        <taxon>asterids</taxon>
        <taxon>campanulids</taxon>
        <taxon>Asterales</taxon>
        <taxon>Asteraceae</taxon>
        <taxon>Asteroideae</taxon>
        <taxon>Heliantheae alliance</taxon>
        <taxon>Millerieae</taxon>
        <taxon>Smallanthus</taxon>
    </lineage>
</organism>
<sequence length="144" mass="15543">MAGIGIKENMGDLNYLPRYVTFKRPVFDRYAVLFSVSVTWELGPVVGTSLIDAHVGGVGVMESVPDSEANESDDDDAICQRMALVCGTFTCLMAVSRSKLFIPVPGLWLTEGRQSATGALLDYIVVNYVASTHLPNQAVSQGKI</sequence>
<dbReference type="Proteomes" id="UP001056120">
    <property type="component" value="Linkage Group LG01"/>
</dbReference>
<name>A0ACB9K6M1_9ASTR</name>